<dbReference type="Proteomes" id="UP001300261">
    <property type="component" value="Unassembled WGS sequence"/>
</dbReference>
<comment type="caution">
    <text evidence="10">The sequence shown here is derived from an EMBL/GenBank/DDBJ whole genome shotgun (WGS) entry which is preliminary data.</text>
</comment>
<dbReference type="RefSeq" id="WP_265961493.1">
    <property type="nucleotide sequence ID" value="NZ_JAPEVI010000003.1"/>
</dbReference>
<dbReference type="InterPro" id="IPR043429">
    <property type="entry name" value="ArtM/GltK/GlnP/TcyL/YhdX-like"/>
</dbReference>
<feature type="transmembrane region" description="Helical" evidence="8">
    <location>
        <begin position="68"/>
        <end position="86"/>
    </location>
</feature>
<feature type="transmembrane region" description="Helical" evidence="8">
    <location>
        <begin position="15"/>
        <end position="47"/>
    </location>
</feature>
<keyword evidence="7 8" id="KW-0472">Membrane</keyword>
<comment type="similarity">
    <text evidence="2">Belongs to the binding-protein-dependent transport system permease family. HisMQ subfamily.</text>
</comment>
<proteinExistence type="inferred from homology"/>
<keyword evidence="3 8" id="KW-0813">Transport</keyword>
<dbReference type="InterPro" id="IPR035906">
    <property type="entry name" value="MetI-like_sf"/>
</dbReference>
<keyword evidence="11" id="KW-1185">Reference proteome</keyword>
<evidence type="ECO:0000256" key="5">
    <source>
        <dbReference type="ARBA" id="ARBA00022692"/>
    </source>
</evidence>
<keyword evidence="4" id="KW-1003">Cell membrane</keyword>
<evidence type="ECO:0000313" key="11">
    <source>
        <dbReference type="Proteomes" id="UP001300261"/>
    </source>
</evidence>
<dbReference type="CDD" id="cd06261">
    <property type="entry name" value="TM_PBP2"/>
    <property type="match status" value="1"/>
</dbReference>
<comment type="subcellular location">
    <subcellularLocation>
        <location evidence="1">Cell inner membrane</location>
        <topology evidence="1">Multi-pass membrane protein</topology>
    </subcellularLocation>
    <subcellularLocation>
        <location evidence="8">Cell membrane</location>
        <topology evidence="8">Multi-pass membrane protein</topology>
    </subcellularLocation>
</comment>
<keyword evidence="5 8" id="KW-0812">Transmembrane</keyword>
<protein>
    <submittedName>
        <fullName evidence="10">Amino acid ABC transporter permease</fullName>
    </submittedName>
</protein>
<evidence type="ECO:0000259" key="9">
    <source>
        <dbReference type="PROSITE" id="PS50928"/>
    </source>
</evidence>
<sequence length="226" mass="25473">MADLRFFEIYRNHEYLWLLFNGALVSAALTVGGGLFGFLFAVLIAAVRHHRVPVLAHVATVYVELIRNTPLIVQMFFVAFGLPLLLGYQWPFWAHALLALTLNFSAYFAEILRAGLASIGSGQTEAADALGLPRWLCFLKITFPQAAAAMYPSLNSQFIFLFLTTGVISEISVTDLTWAGLFIDSRSFRSFEVFFTLTVIYVLMSLTFKTALAMLHDRLFKWRTVR</sequence>
<dbReference type="PROSITE" id="PS50928">
    <property type="entry name" value="ABC_TM1"/>
    <property type="match status" value="1"/>
</dbReference>
<reference evidence="10 11" key="1">
    <citation type="journal article" date="2016" name="Int. J. Syst. Evol. Microbiol.">
        <title>Labrenzia salina sp. nov., isolated from the rhizosphere of the halophyte Arthrocnemum macrostachyum.</title>
        <authorList>
            <person name="Camacho M."/>
            <person name="Redondo-Gomez S."/>
            <person name="Rodriguez-Llorente I."/>
            <person name="Rohde M."/>
            <person name="Sproer C."/>
            <person name="Schumann P."/>
            <person name="Klenk H.P."/>
            <person name="Montero-Calasanz M.D.C."/>
        </authorList>
    </citation>
    <scope>NUCLEOTIDE SEQUENCE [LARGE SCALE GENOMIC DNA]</scope>
    <source>
        <strain evidence="10 11">DSM 29163</strain>
    </source>
</reference>
<dbReference type="Gene3D" id="1.10.3720.10">
    <property type="entry name" value="MetI-like"/>
    <property type="match status" value="1"/>
</dbReference>
<evidence type="ECO:0000256" key="7">
    <source>
        <dbReference type="ARBA" id="ARBA00023136"/>
    </source>
</evidence>
<feature type="transmembrane region" description="Helical" evidence="8">
    <location>
        <begin position="92"/>
        <end position="109"/>
    </location>
</feature>
<evidence type="ECO:0000256" key="2">
    <source>
        <dbReference type="ARBA" id="ARBA00010072"/>
    </source>
</evidence>
<name>A0ABT3QY68_9HYPH</name>
<dbReference type="NCBIfam" id="TIGR01726">
    <property type="entry name" value="HEQRo_perm_3TM"/>
    <property type="match status" value="1"/>
</dbReference>
<evidence type="ECO:0000256" key="4">
    <source>
        <dbReference type="ARBA" id="ARBA00022475"/>
    </source>
</evidence>
<feature type="transmembrane region" description="Helical" evidence="8">
    <location>
        <begin position="193"/>
        <end position="215"/>
    </location>
</feature>
<evidence type="ECO:0000313" key="10">
    <source>
        <dbReference type="EMBL" id="MCX2721786.1"/>
    </source>
</evidence>
<keyword evidence="6 8" id="KW-1133">Transmembrane helix</keyword>
<evidence type="ECO:0000256" key="1">
    <source>
        <dbReference type="ARBA" id="ARBA00004429"/>
    </source>
</evidence>
<feature type="domain" description="ABC transmembrane type-1" evidence="9">
    <location>
        <begin position="19"/>
        <end position="212"/>
    </location>
</feature>
<evidence type="ECO:0000256" key="8">
    <source>
        <dbReference type="RuleBase" id="RU363032"/>
    </source>
</evidence>
<feature type="transmembrane region" description="Helical" evidence="8">
    <location>
        <begin position="158"/>
        <end position="181"/>
    </location>
</feature>
<organism evidence="10 11">
    <name type="scientific">Roseibium salinum</name>
    <dbReference type="NCBI Taxonomy" id="1604349"/>
    <lineage>
        <taxon>Bacteria</taxon>
        <taxon>Pseudomonadati</taxon>
        <taxon>Pseudomonadota</taxon>
        <taxon>Alphaproteobacteria</taxon>
        <taxon>Hyphomicrobiales</taxon>
        <taxon>Stappiaceae</taxon>
        <taxon>Roseibium</taxon>
    </lineage>
</organism>
<dbReference type="SUPFAM" id="SSF161098">
    <property type="entry name" value="MetI-like"/>
    <property type="match status" value="1"/>
</dbReference>
<dbReference type="InterPro" id="IPR000515">
    <property type="entry name" value="MetI-like"/>
</dbReference>
<accession>A0ABT3QY68</accession>
<dbReference type="PANTHER" id="PTHR30614:SF35">
    <property type="entry name" value="ABC TRANSPORTER PERMEASE PROTEIN"/>
    <property type="match status" value="1"/>
</dbReference>
<dbReference type="EMBL" id="JAPEVI010000003">
    <property type="protein sequence ID" value="MCX2721786.1"/>
    <property type="molecule type" value="Genomic_DNA"/>
</dbReference>
<gene>
    <name evidence="10" type="ORF">ON753_05105</name>
</gene>
<dbReference type="Pfam" id="PF00528">
    <property type="entry name" value="BPD_transp_1"/>
    <property type="match status" value="1"/>
</dbReference>
<dbReference type="PANTHER" id="PTHR30614">
    <property type="entry name" value="MEMBRANE COMPONENT OF AMINO ACID ABC TRANSPORTER"/>
    <property type="match status" value="1"/>
</dbReference>
<evidence type="ECO:0000256" key="6">
    <source>
        <dbReference type="ARBA" id="ARBA00022989"/>
    </source>
</evidence>
<evidence type="ECO:0000256" key="3">
    <source>
        <dbReference type="ARBA" id="ARBA00022448"/>
    </source>
</evidence>
<dbReference type="InterPro" id="IPR010065">
    <property type="entry name" value="AA_ABC_transptr_permease_3TM"/>
</dbReference>